<dbReference type="EMBL" id="CP014782">
    <property type="protein sequence ID" value="AQS39188.1"/>
    <property type="molecule type" value="Genomic_DNA"/>
</dbReference>
<dbReference type="OrthoDB" id="9814483at2"/>
<dbReference type="PANTHER" id="PTHR42709">
    <property type="entry name" value="ALKALINE PHOSPHATASE LIKE PROTEIN"/>
    <property type="match status" value="1"/>
</dbReference>
<dbReference type="Proteomes" id="UP000189545">
    <property type="component" value="Chromosome"/>
</dbReference>
<dbReference type="Pfam" id="PF09335">
    <property type="entry name" value="VTT_dom"/>
    <property type="match status" value="1"/>
</dbReference>
<feature type="transmembrane region" description="Helical" evidence="1">
    <location>
        <begin position="6"/>
        <end position="30"/>
    </location>
</feature>
<sequence length="140" mass="15414">MTELWLMFSAAFLAATLLPGGSEVLLVALLNDDTSNWLALVILASVGNTLGSITSYYLGTLGRFARSPEEMAKGKYKRSIALIEKYGYWALLLAWTPVIGDVLCLLAGWMKLPLLRSSLMILIGKSVRYFLVAGFALHWL</sequence>
<evidence type="ECO:0000259" key="2">
    <source>
        <dbReference type="Pfam" id="PF09335"/>
    </source>
</evidence>
<protein>
    <submittedName>
        <fullName evidence="3">Putative membrane protein</fullName>
    </submittedName>
</protein>
<feature type="domain" description="VTT" evidence="2">
    <location>
        <begin position="34"/>
        <end position="134"/>
    </location>
</feature>
<gene>
    <name evidence="3" type="ORF">Sps_04073</name>
</gene>
<feature type="transmembrane region" description="Helical" evidence="1">
    <location>
        <begin position="86"/>
        <end position="107"/>
    </location>
</feature>
<reference evidence="3 4" key="1">
    <citation type="submission" date="2016-03" db="EMBL/GenBank/DDBJ databases">
        <title>Complete genome sequence of Shewanella psychrophila WP2, a deep sea bacterium isolated from west Pacific sediment.</title>
        <authorList>
            <person name="Xu G."/>
            <person name="Jian H."/>
        </authorList>
    </citation>
    <scope>NUCLEOTIDE SEQUENCE [LARGE SCALE GENOMIC DNA]</scope>
    <source>
        <strain evidence="3 4">WP2</strain>
    </source>
</reference>
<keyword evidence="4" id="KW-1185">Reference proteome</keyword>
<evidence type="ECO:0000313" key="4">
    <source>
        <dbReference type="Proteomes" id="UP000189545"/>
    </source>
</evidence>
<keyword evidence="1" id="KW-0472">Membrane</keyword>
<accession>A0A1S6HUU4</accession>
<organism evidence="3 4">
    <name type="scientific">Shewanella psychrophila</name>
    <dbReference type="NCBI Taxonomy" id="225848"/>
    <lineage>
        <taxon>Bacteria</taxon>
        <taxon>Pseudomonadati</taxon>
        <taxon>Pseudomonadota</taxon>
        <taxon>Gammaproteobacteria</taxon>
        <taxon>Alteromonadales</taxon>
        <taxon>Shewanellaceae</taxon>
        <taxon>Shewanella</taxon>
    </lineage>
</organism>
<feature type="transmembrane region" description="Helical" evidence="1">
    <location>
        <begin position="37"/>
        <end position="58"/>
    </location>
</feature>
<dbReference type="STRING" id="225848.Sps_04073"/>
<evidence type="ECO:0000313" key="3">
    <source>
        <dbReference type="EMBL" id="AQS39188.1"/>
    </source>
</evidence>
<name>A0A1S6HUU4_9GAMM</name>
<dbReference type="RefSeq" id="WP_077754122.1">
    <property type="nucleotide sequence ID" value="NZ_CP014782.1"/>
</dbReference>
<keyword evidence="1" id="KW-0812">Transmembrane</keyword>
<dbReference type="InterPro" id="IPR051311">
    <property type="entry name" value="DedA_domain"/>
</dbReference>
<proteinExistence type="predicted"/>
<dbReference type="KEGG" id="spsw:Sps_04073"/>
<dbReference type="AlphaFoldDB" id="A0A1S6HUU4"/>
<evidence type="ECO:0000256" key="1">
    <source>
        <dbReference type="SAM" id="Phobius"/>
    </source>
</evidence>
<dbReference type="GO" id="GO:0005886">
    <property type="term" value="C:plasma membrane"/>
    <property type="evidence" value="ECO:0007669"/>
    <property type="project" value="UniProtKB-ARBA"/>
</dbReference>
<dbReference type="InterPro" id="IPR032816">
    <property type="entry name" value="VTT_dom"/>
</dbReference>
<keyword evidence="1" id="KW-1133">Transmembrane helix</keyword>
<dbReference type="PANTHER" id="PTHR42709:SF4">
    <property type="entry name" value="INNER MEMBRANE PROTEIN YQAA"/>
    <property type="match status" value="1"/>
</dbReference>